<evidence type="ECO:0000256" key="2">
    <source>
        <dbReference type="ARBA" id="ARBA00022679"/>
    </source>
</evidence>
<evidence type="ECO:0000256" key="3">
    <source>
        <dbReference type="ARBA" id="ARBA00022723"/>
    </source>
</evidence>
<evidence type="ECO:0008006" key="7">
    <source>
        <dbReference type="Google" id="ProtNLM"/>
    </source>
</evidence>
<dbReference type="GO" id="GO:0004161">
    <property type="term" value="F:dimethylallyltranstransferase activity"/>
    <property type="evidence" value="ECO:0007669"/>
    <property type="project" value="TreeGrafter"/>
</dbReference>
<evidence type="ECO:0000256" key="4">
    <source>
        <dbReference type="ARBA" id="ARBA00022842"/>
    </source>
</evidence>
<dbReference type="SFLD" id="SFLDS00005">
    <property type="entry name" value="Isoprenoid_Synthase_Type_I"/>
    <property type="match status" value="1"/>
</dbReference>
<comment type="cofactor">
    <cofactor evidence="1">
        <name>Mg(2+)</name>
        <dbReference type="ChEBI" id="CHEBI:18420"/>
    </cofactor>
</comment>
<dbReference type="PANTHER" id="PTHR11525:SF0">
    <property type="entry name" value="FARNESYL PYROPHOSPHATE SYNTHASE"/>
    <property type="match status" value="1"/>
</dbReference>
<dbReference type="GO" id="GO:0046872">
    <property type="term" value="F:metal ion binding"/>
    <property type="evidence" value="ECO:0007669"/>
    <property type="project" value="UniProtKB-KW"/>
</dbReference>
<dbReference type="EMBL" id="CDMZ01000726">
    <property type="protein sequence ID" value="CEM20253.1"/>
    <property type="molecule type" value="Genomic_DNA"/>
</dbReference>
<feature type="compositionally biased region" description="Low complexity" evidence="5">
    <location>
        <begin position="26"/>
        <end position="41"/>
    </location>
</feature>
<gene>
    <name evidence="6" type="ORF">Cvel_19328</name>
</gene>
<keyword evidence="2" id="KW-0808">Transferase</keyword>
<dbReference type="GO" id="GO:0045337">
    <property type="term" value="P:farnesyl diphosphate biosynthetic process"/>
    <property type="evidence" value="ECO:0007669"/>
    <property type="project" value="TreeGrafter"/>
</dbReference>
<dbReference type="Gene3D" id="1.10.600.10">
    <property type="entry name" value="Farnesyl Diphosphate Synthase"/>
    <property type="match status" value="1"/>
</dbReference>
<protein>
    <recommendedName>
        <fullName evidence="7">Farnesyl diphosphate synthase</fullName>
    </recommendedName>
</protein>
<dbReference type="Pfam" id="PF00348">
    <property type="entry name" value="polyprenyl_synt"/>
    <property type="match status" value="1"/>
</dbReference>
<feature type="compositionally biased region" description="Polar residues" evidence="5">
    <location>
        <begin position="7"/>
        <end position="20"/>
    </location>
</feature>
<name>A0A0G4FY38_9ALVE</name>
<feature type="region of interest" description="Disordered" evidence="5">
    <location>
        <begin position="133"/>
        <end position="167"/>
    </location>
</feature>
<dbReference type="VEuPathDB" id="CryptoDB:Cvel_19328"/>
<dbReference type="SUPFAM" id="SSF48576">
    <property type="entry name" value="Terpenoid synthases"/>
    <property type="match status" value="1"/>
</dbReference>
<accession>A0A0G4FY38</accession>
<feature type="region of interest" description="Disordered" evidence="5">
    <location>
        <begin position="1"/>
        <end position="41"/>
    </location>
</feature>
<dbReference type="PhylomeDB" id="A0A0G4FY38"/>
<organism evidence="6">
    <name type="scientific">Chromera velia CCMP2878</name>
    <dbReference type="NCBI Taxonomy" id="1169474"/>
    <lineage>
        <taxon>Eukaryota</taxon>
        <taxon>Sar</taxon>
        <taxon>Alveolata</taxon>
        <taxon>Colpodellida</taxon>
        <taxon>Chromeraceae</taxon>
        <taxon>Chromera</taxon>
    </lineage>
</organism>
<evidence type="ECO:0000313" key="6">
    <source>
        <dbReference type="EMBL" id="CEM20253.1"/>
    </source>
</evidence>
<sequence>MNGAGYYSTQHQANGGTPSAVSFLKPQSQAPAFPPSASGSAGMSAHAIPGFPSALPSSGHPAPYYSLPHYPHFLYQNLPHPHVTNPKLNQGGAPLSYIPQPTTTRVHPTPLHPYAHIHAHPWAFPPVPSSLGPSPPYSITPSVSPPKQNGSHAHANGHTSPAEEGKRPEMTLESFSLLYDDVEAVCLESLNFVPPKGTQPEIGEDILEELRDYYKALLDHTVKGGKMTRGLTVVKAAVAAAPHASSVTPDFLQKAALLGWCVELLQAFFLVSDDVMDQSLTRRGLPCWYRVPGVTEANAINDAFFLECSIYRILNRFFGCSPSYARLLETILQSTFVTVIGQHLDTNAQKRREKGESEDLSDEERVDLSRLSESRYRSIVRCKTAHYSFYLPCALGMIFGSDGAVTAEQLDRVRAVCGLIGELFQVQDDVLDCFGKPEEIGKVGTDIEENKCSWLAVRAVKKGTEEDKAVLQKGLGRKEPETVAEVKAVYTKMGLKEDFEEEEEKTAKEIEVQIARVSNEGVREVLCFLLNKIYRRKK</sequence>
<dbReference type="GO" id="GO:0004337">
    <property type="term" value="F:(2E,6E)-farnesyl diphosphate synthase activity"/>
    <property type="evidence" value="ECO:0007669"/>
    <property type="project" value="TreeGrafter"/>
</dbReference>
<feature type="compositionally biased region" description="Polar residues" evidence="5">
    <location>
        <begin position="139"/>
        <end position="151"/>
    </location>
</feature>
<dbReference type="AlphaFoldDB" id="A0A0G4FY38"/>
<proteinExistence type="predicted"/>
<keyword evidence="4" id="KW-0460">Magnesium</keyword>
<dbReference type="InterPro" id="IPR039702">
    <property type="entry name" value="FPS1-like"/>
</dbReference>
<dbReference type="InterPro" id="IPR000092">
    <property type="entry name" value="Polyprenyl_synt"/>
</dbReference>
<dbReference type="CDD" id="cd00685">
    <property type="entry name" value="Trans_IPPS_HT"/>
    <property type="match status" value="1"/>
</dbReference>
<dbReference type="PANTHER" id="PTHR11525">
    <property type="entry name" value="FARNESYL-PYROPHOSPHATE SYNTHETASE"/>
    <property type="match status" value="1"/>
</dbReference>
<dbReference type="SFLD" id="SFLDG01017">
    <property type="entry name" value="Polyprenyl_Transferase_Like"/>
    <property type="match status" value="1"/>
</dbReference>
<dbReference type="PROSITE" id="PS00723">
    <property type="entry name" value="POLYPRENYL_SYNTHASE_1"/>
    <property type="match status" value="1"/>
</dbReference>
<dbReference type="InterPro" id="IPR033749">
    <property type="entry name" value="Polyprenyl_synt_CS"/>
</dbReference>
<reference evidence="6" key="1">
    <citation type="submission" date="2014-11" db="EMBL/GenBank/DDBJ databases">
        <authorList>
            <person name="Otto D Thomas"/>
            <person name="Naeem Raeece"/>
        </authorList>
    </citation>
    <scope>NUCLEOTIDE SEQUENCE</scope>
</reference>
<evidence type="ECO:0000256" key="5">
    <source>
        <dbReference type="SAM" id="MobiDB-lite"/>
    </source>
</evidence>
<evidence type="ECO:0000256" key="1">
    <source>
        <dbReference type="ARBA" id="ARBA00001946"/>
    </source>
</evidence>
<dbReference type="GO" id="GO:0005737">
    <property type="term" value="C:cytoplasm"/>
    <property type="evidence" value="ECO:0007669"/>
    <property type="project" value="TreeGrafter"/>
</dbReference>
<dbReference type="PROSITE" id="PS00444">
    <property type="entry name" value="POLYPRENYL_SYNTHASE_2"/>
    <property type="match status" value="1"/>
</dbReference>
<dbReference type="InterPro" id="IPR008949">
    <property type="entry name" value="Isoprenoid_synthase_dom_sf"/>
</dbReference>
<keyword evidence="3" id="KW-0479">Metal-binding</keyword>